<dbReference type="RefSeq" id="NP_983313.1">
    <property type="nucleotide sequence ID" value="NM_208666.1"/>
</dbReference>
<dbReference type="OrthoDB" id="282973at2759"/>
<dbReference type="Gene3D" id="3.60.21.10">
    <property type="match status" value="1"/>
</dbReference>
<reference evidence="5 6" key="1">
    <citation type="journal article" date="2004" name="Science">
        <title>The Ashbya gossypii genome as a tool for mapping the ancient Saccharomyces cerevisiae genome.</title>
        <authorList>
            <person name="Dietrich F.S."/>
            <person name="Voegeli S."/>
            <person name="Brachat S."/>
            <person name="Lerch A."/>
            <person name="Gates K."/>
            <person name="Steiner S."/>
            <person name="Mohr C."/>
            <person name="Pohlmann R."/>
            <person name="Luedi P."/>
            <person name="Choi S."/>
            <person name="Wing R.A."/>
            <person name="Flavier A."/>
            <person name="Gaffney T.D."/>
            <person name="Philippsen P."/>
        </authorList>
    </citation>
    <scope>NUCLEOTIDE SEQUENCE [LARGE SCALE GENOMIC DNA]</scope>
    <source>
        <strain evidence="6">ATCC 10895 / CBS 109.51 / FGSC 9923 / NRRL Y-1056</strain>
    </source>
</reference>
<dbReference type="GO" id="GO:0005615">
    <property type="term" value="C:extracellular space"/>
    <property type="evidence" value="ECO:0000318"/>
    <property type="project" value="GO_Central"/>
</dbReference>
<dbReference type="InParanoid" id="Q75CL0"/>
<feature type="signal peptide" evidence="3">
    <location>
        <begin position="1"/>
        <end position="20"/>
    </location>
</feature>
<dbReference type="eggNOG" id="KOG3770">
    <property type="taxonomic scope" value="Eukaryota"/>
</dbReference>
<protein>
    <submittedName>
        <fullName evidence="5">ACL091Cp</fullName>
    </submittedName>
</protein>
<evidence type="ECO:0000256" key="1">
    <source>
        <dbReference type="ARBA" id="ARBA00022801"/>
    </source>
</evidence>
<accession>Q75CL0</accession>
<dbReference type="FunFam" id="3.60.21.10:FF:000164">
    <property type="entry name" value="Acid sphingomyelin phosphodiesterase, putative"/>
    <property type="match status" value="1"/>
</dbReference>
<dbReference type="OMA" id="AYINMEA"/>
<dbReference type="GeneID" id="4619433"/>
<dbReference type="SUPFAM" id="SSF56300">
    <property type="entry name" value="Metallo-dependent phosphatases"/>
    <property type="match status" value="1"/>
</dbReference>
<proteinExistence type="predicted"/>
<dbReference type="PANTHER" id="PTHR10340">
    <property type="entry name" value="SPHINGOMYELIN PHOSPHODIESTERASE"/>
    <property type="match status" value="1"/>
</dbReference>
<dbReference type="PANTHER" id="PTHR10340:SF27">
    <property type="entry name" value="ACL091CP"/>
    <property type="match status" value="1"/>
</dbReference>
<dbReference type="Pfam" id="PF00149">
    <property type="entry name" value="Metallophos"/>
    <property type="match status" value="1"/>
</dbReference>
<feature type="domain" description="Calcineurin-like phosphoesterase" evidence="4">
    <location>
        <begin position="284"/>
        <end position="486"/>
    </location>
</feature>
<dbReference type="STRING" id="284811.Q75CL0"/>
<keyword evidence="3" id="KW-0732">Signal</keyword>
<dbReference type="HOGENOM" id="CLU_014743_2_0_1"/>
<evidence type="ECO:0000256" key="3">
    <source>
        <dbReference type="SAM" id="SignalP"/>
    </source>
</evidence>
<dbReference type="AlphaFoldDB" id="Q75CL0"/>
<reference evidence="6" key="2">
    <citation type="journal article" date="2013" name="G3 (Bethesda)">
        <title>Genomes of Ashbya fungi isolated from insects reveal four mating-type loci, numerous translocations, lack of transposons, and distinct gene duplications.</title>
        <authorList>
            <person name="Dietrich F.S."/>
            <person name="Voegeli S."/>
            <person name="Kuo S."/>
            <person name="Philippsen P."/>
        </authorList>
    </citation>
    <scope>GENOME REANNOTATION</scope>
    <source>
        <strain evidence="6">ATCC 10895 / CBS 109.51 / FGSC 9923 / NRRL Y-1056</strain>
    </source>
</reference>
<dbReference type="EMBL" id="AE016816">
    <property type="protein sequence ID" value="AAS51137.1"/>
    <property type="molecule type" value="Genomic_DNA"/>
</dbReference>
<dbReference type="InterPro" id="IPR041805">
    <property type="entry name" value="ASMase/PPN1_MPP"/>
</dbReference>
<organism evidence="5 6">
    <name type="scientific">Eremothecium gossypii (strain ATCC 10895 / CBS 109.51 / FGSC 9923 / NRRL Y-1056)</name>
    <name type="common">Yeast</name>
    <name type="synonym">Ashbya gossypii</name>
    <dbReference type="NCBI Taxonomy" id="284811"/>
    <lineage>
        <taxon>Eukaryota</taxon>
        <taxon>Fungi</taxon>
        <taxon>Dikarya</taxon>
        <taxon>Ascomycota</taxon>
        <taxon>Saccharomycotina</taxon>
        <taxon>Saccharomycetes</taxon>
        <taxon>Saccharomycetales</taxon>
        <taxon>Saccharomycetaceae</taxon>
        <taxon>Eremothecium</taxon>
    </lineage>
</organism>
<keyword evidence="1" id="KW-0378">Hydrolase</keyword>
<feature type="chain" id="PRO_5004285423" evidence="3">
    <location>
        <begin position="21"/>
        <end position="649"/>
    </location>
</feature>
<dbReference type="KEGG" id="ago:AGOS_ACL091C"/>
<dbReference type="GO" id="GO:0008081">
    <property type="term" value="F:phosphoric diester hydrolase activity"/>
    <property type="evidence" value="ECO:0000318"/>
    <property type="project" value="GO_Central"/>
</dbReference>
<dbReference type="InterPro" id="IPR004843">
    <property type="entry name" value="Calcineurin-like_PHP"/>
</dbReference>
<dbReference type="InterPro" id="IPR029052">
    <property type="entry name" value="Metallo-depent_PP-like"/>
</dbReference>
<evidence type="ECO:0000313" key="6">
    <source>
        <dbReference type="Proteomes" id="UP000000591"/>
    </source>
</evidence>
<dbReference type="Proteomes" id="UP000000591">
    <property type="component" value="Chromosome III"/>
</dbReference>
<evidence type="ECO:0000256" key="2">
    <source>
        <dbReference type="ARBA" id="ARBA00023180"/>
    </source>
</evidence>
<evidence type="ECO:0000259" key="4">
    <source>
        <dbReference type="Pfam" id="PF00149"/>
    </source>
</evidence>
<keyword evidence="2" id="KW-0325">Glycoprotein</keyword>
<dbReference type="CDD" id="cd00842">
    <property type="entry name" value="MPP_ASMase"/>
    <property type="match status" value="1"/>
</dbReference>
<evidence type="ECO:0000313" key="5">
    <source>
        <dbReference type="EMBL" id="AAS51137.1"/>
    </source>
</evidence>
<gene>
    <name evidence="5" type="ORF">AGOS_ACL091C</name>
</gene>
<name>Q75CL0_EREGS</name>
<keyword evidence="6" id="KW-1185">Reference proteome</keyword>
<sequence>MRSSIIAAAALCAGLVVGSGSGNDGLQRVYDADTVFTEEKIVADLVEQLVSLSADKNSTSCEKCVGSLALGKVLALSRPHLVPKVFEEWCLLTTGFKIGCEKSFRRNTLEGGFSGSNFVDMLALMDPHGYDGHLYCHYYENGCPKPETPNVTLSHLWPEKQAKHFHAPEPSGEELINVLHVSDFHIQLDYKVGSEAQCNNDFMCCTPFATSSSQIKGGSKKSHYNSLYESYYKDDNSFVKGRLVDGFNNLTAEIPATTFGHYYCDAPEVLVNSSLISIVEYSQRNNITFDFALFTGDLVDHRERGLISYEMTVQSEEVVFRDIKAKLKDIPLYAVLGNHDSFPYGQLAQENSGFKNKFTWNAELMADLWEDYGWIDREAARQARSHYTGFAINAKPGLKVISLNSNVWFDNNRYAYINASQPDTFGQFEFLINELLESEAKDQRVWIIAHIPPNSDALPVPTALFSEIVERFSPYTIGGIFFGHTHFDQFELLYAGNGTDTSIEALVNFAWVAPSVTPWYGVNPSWRYYAVDAKTFSVMNSYTFYVDLKETFDSNGLEPTWELEYDPREAYKIDWPESAPLNATYWHKVSQKMKNDTATLQLYSDLMNRHSPLRFNCTKPGSCDNTHCLVSSFNIDQRDNCKSLHQMRF</sequence>